<reference evidence="1" key="2">
    <citation type="submission" date="2021-01" db="UniProtKB">
        <authorList>
            <consortium name="EnsemblPlants"/>
        </authorList>
    </citation>
    <scope>IDENTIFICATION</scope>
</reference>
<dbReference type="EMBL" id="LRBV02000004">
    <property type="status" value="NOT_ANNOTATED_CDS"/>
    <property type="molecule type" value="Genomic_DNA"/>
</dbReference>
<evidence type="ECO:0000313" key="1">
    <source>
        <dbReference type="EnsemblPlants" id="QL04p023147:mrna"/>
    </source>
</evidence>
<dbReference type="Proteomes" id="UP000594261">
    <property type="component" value="Chromosome 4"/>
</dbReference>
<name>A0A7N2LFW0_QUELO</name>
<proteinExistence type="predicted"/>
<accession>A0A7N2LFW0</accession>
<dbReference type="InParanoid" id="A0A7N2LFW0"/>
<keyword evidence="2" id="KW-1185">Reference proteome</keyword>
<organism evidence="1 2">
    <name type="scientific">Quercus lobata</name>
    <name type="common">Valley oak</name>
    <dbReference type="NCBI Taxonomy" id="97700"/>
    <lineage>
        <taxon>Eukaryota</taxon>
        <taxon>Viridiplantae</taxon>
        <taxon>Streptophyta</taxon>
        <taxon>Embryophyta</taxon>
        <taxon>Tracheophyta</taxon>
        <taxon>Spermatophyta</taxon>
        <taxon>Magnoliopsida</taxon>
        <taxon>eudicotyledons</taxon>
        <taxon>Gunneridae</taxon>
        <taxon>Pentapetalae</taxon>
        <taxon>rosids</taxon>
        <taxon>fabids</taxon>
        <taxon>Fagales</taxon>
        <taxon>Fagaceae</taxon>
        <taxon>Quercus</taxon>
    </lineage>
</organism>
<sequence length="82" mass="9551">MKLVKANFRSRCTQKFIVVVAALDVNVACQEDLKNGPSFIPTPFGKRWWINGWMENEGMVLAEMKRTTQTITWRSKATWRMT</sequence>
<dbReference type="Gramene" id="QL04p023147:mrna">
    <property type="protein sequence ID" value="QL04p023147:mrna"/>
    <property type="gene ID" value="QL04p023147"/>
</dbReference>
<protein>
    <submittedName>
        <fullName evidence="1">Uncharacterized protein</fullName>
    </submittedName>
</protein>
<reference evidence="1 2" key="1">
    <citation type="journal article" date="2016" name="G3 (Bethesda)">
        <title>First Draft Assembly and Annotation of the Genome of a California Endemic Oak Quercus lobata Nee (Fagaceae).</title>
        <authorList>
            <person name="Sork V.L."/>
            <person name="Fitz-Gibbon S.T."/>
            <person name="Puiu D."/>
            <person name="Crepeau M."/>
            <person name="Gugger P.F."/>
            <person name="Sherman R."/>
            <person name="Stevens K."/>
            <person name="Langley C.H."/>
            <person name="Pellegrini M."/>
            <person name="Salzberg S.L."/>
        </authorList>
    </citation>
    <scope>NUCLEOTIDE SEQUENCE [LARGE SCALE GENOMIC DNA]</scope>
    <source>
        <strain evidence="1 2">cv. SW786</strain>
    </source>
</reference>
<dbReference type="EnsemblPlants" id="QL04p023147:mrna">
    <property type="protein sequence ID" value="QL04p023147:mrna"/>
    <property type="gene ID" value="QL04p023147"/>
</dbReference>
<evidence type="ECO:0000313" key="2">
    <source>
        <dbReference type="Proteomes" id="UP000594261"/>
    </source>
</evidence>
<dbReference type="AlphaFoldDB" id="A0A7N2LFW0"/>